<evidence type="ECO:0000313" key="2">
    <source>
        <dbReference type="Proteomes" id="UP000638570"/>
    </source>
</evidence>
<evidence type="ECO:0008006" key="3">
    <source>
        <dbReference type="Google" id="ProtNLM"/>
    </source>
</evidence>
<dbReference type="Proteomes" id="UP000638570">
    <property type="component" value="Unassembled WGS sequence"/>
</dbReference>
<accession>A0ABS1QMG2</accession>
<dbReference type="EMBL" id="JAERTZ010000004">
    <property type="protein sequence ID" value="MBL1376044.1"/>
    <property type="molecule type" value="Genomic_DNA"/>
</dbReference>
<name>A0ABS1QMG2_9GAMM</name>
<sequence length="161" mass="17874">MNRIGDNLICTGANKEIVQAFAASNVEFVVVGGLAVAWYCPSREVDDMDLLVNPSPANSERIYRALSSFNLNGLERNSFSKAGIQLPLKRHHYADIITPPKDGLTFEEIIRDSIEGNLFNIPVRIPSVAHLIALKKYVITSAEKQINKHLKDIELLQDCAV</sequence>
<comment type="caution">
    <text evidence="1">The sequence shown here is derived from an EMBL/GenBank/DDBJ whole genome shotgun (WGS) entry which is preliminary data.</text>
</comment>
<dbReference type="InterPro" id="IPR043519">
    <property type="entry name" value="NT_sf"/>
</dbReference>
<dbReference type="RefSeq" id="WP_202082019.1">
    <property type="nucleotide sequence ID" value="NZ_JAERTZ010000004.1"/>
</dbReference>
<keyword evidence="2" id="KW-1185">Reference proteome</keyword>
<protein>
    <recommendedName>
        <fullName evidence="3">Nucleotidyltransferase</fullName>
    </recommendedName>
</protein>
<evidence type="ECO:0000313" key="1">
    <source>
        <dbReference type="EMBL" id="MBL1376044.1"/>
    </source>
</evidence>
<organism evidence="1 2">
    <name type="scientific">Zobellella iuensis</name>
    <dbReference type="NCBI Taxonomy" id="2803811"/>
    <lineage>
        <taxon>Bacteria</taxon>
        <taxon>Pseudomonadati</taxon>
        <taxon>Pseudomonadota</taxon>
        <taxon>Gammaproteobacteria</taxon>
        <taxon>Aeromonadales</taxon>
        <taxon>Aeromonadaceae</taxon>
        <taxon>Zobellella</taxon>
    </lineage>
</organism>
<reference evidence="2" key="1">
    <citation type="submission" date="2021-01" db="EMBL/GenBank/DDBJ databases">
        <title>Genome public.</title>
        <authorList>
            <person name="Liu C."/>
            <person name="Sun Q."/>
        </authorList>
    </citation>
    <scope>NUCLEOTIDE SEQUENCE [LARGE SCALE GENOMIC DNA]</scope>
    <source>
        <strain evidence="2">CGMCC 1.18722</strain>
    </source>
</reference>
<proteinExistence type="predicted"/>
<dbReference type="SUPFAM" id="SSF81301">
    <property type="entry name" value="Nucleotidyltransferase"/>
    <property type="match status" value="1"/>
</dbReference>
<dbReference type="Gene3D" id="3.30.460.40">
    <property type="match status" value="1"/>
</dbReference>
<gene>
    <name evidence="1" type="ORF">JKV55_01695</name>
</gene>